<evidence type="ECO:0000256" key="1">
    <source>
        <dbReference type="ARBA" id="ARBA00022729"/>
    </source>
</evidence>
<dbReference type="KEGG" id="ahel:Q31a_02040"/>
<dbReference type="InterPro" id="IPR002925">
    <property type="entry name" value="Dienelactn_hydro"/>
</dbReference>
<evidence type="ECO:0000259" key="4">
    <source>
        <dbReference type="Pfam" id="PF01738"/>
    </source>
</evidence>
<dbReference type="Proteomes" id="UP000318017">
    <property type="component" value="Chromosome"/>
</dbReference>
<dbReference type="GO" id="GO:0016787">
    <property type="term" value="F:hydrolase activity"/>
    <property type="evidence" value="ECO:0007669"/>
    <property type="project" value="UniProtKB-KW"/>
</dbReference>
<gene>
    <name evidence="5" type="ORF">Q31a_02040</name>
</gene>
<keyword evidence="2 5" id="KW-0378">Hydrolase</keyword>
<sequence length="263" mass="29321">MKFELKKSIESKRSWFPWLGVALIASLATAYWLYPGVAVDVQHRQMEVAGLVREYRYVLPHAIAGKTGLPLVVALHGALDTTDEMAEYTQLDRLAAEKRFLLVYLQGRHLNWPPNIPEENPDVAAPDLLFFDALCNQLVESDGVDRNRIYVVGVSQGGAMCNLLVARRSERIAAAVCNCGWMPKPLDEQPLTTLHKCPMLFLVGSRDTQVPPAVVQAACDVFDRAQHPVVFQILEGAPHGWNFEFGVNQIVGEFLSDQQLPTQ</sequence>
<proteinExistence type="predicted"/>
<dbReference type="AlphaFoldDB" id="A0A518FZZ7"/>
<organism evidence="5 6">
    <name type="scientific">Aureliella helgolandensis</name>
    <dbReference type="NCBI Taxonomy" id="2527968"/>
    <lineage>
        <taxon>Bacteria</taxon>
        <taxon>Pseudomonadati</taxon>
        <taxon>Planctomycetota</taxon>
        <taxon>Planctomycetia</taxon>
        <taxon>Pirellulales</taxon>
        <taxon>Pirellulaceae</taxon>
        <taxon>Aureliella</taxon>
    </lineage>
</organism>
<dbReference type="Pfam" id="PF01738">
    <property type="entry name" value="DLH"/>
    <property type="match status" value="1"/>
</dbReference>
<keyword evidence="3" id="KW-0812">Transmembrane</keyword>
<dbReference type="PANTHER" id="PTHR43037">
    <property type="entry name" value="UNNAMED PRODUCT-RELATED"/>
    <property type="match status" value="1"/>
</dbReference>
<keyword evidence="1" id="KW-0732">Signal</keyword>
<evidence type="ECO:0000313" key="6">
    <source>
        <dbReference type="Proteomes" id="UP000318017"/>
    </source>
</evidence>
<evidence type="ECO:0000313" key="5">
    <source>
        <dbReference type="EMBL" id="QDV21925.1"/>
    </source>
</evidence>
<feature type="transmembrane region" description="Helical" evidence="3">
    <location>
        <begin position="15"/>
        <end position="34"/>
    </location>
</feature>
<dbReference type="SUPFAM" id="SSF53474">
    <property type="entry name" value="alpha/beta-Hydrolases"/>
    <property type="match status" value="1"/>
</dbReference>
<dbReference type="EMBL" id="CP036298">
    <property type="protein sequence ID" value="QDV21925.1"/>
    <property type="molecule type" value="Genomic_DNA"/>
</dbReference>
<dbReference type="InterPro" id="IPR029058">
    <property type="entry name" value="AB_hydrolase_fold"/>
</dbReference>
<dbReference type="PANTHER" id="PTHR43037:SF5">
    <property type="entry name" value="FERULOYL ESTERASE"/>
    <property type="match status" value="1"/>
</dbReference>
<keyword evidence="3" id="KW-0472">Membrane</keyword>
<evidence type="ECO:0000256" key="2">
    <source>
        <dbReference type="ARBA" id="ARBA00022801"/>
    </source>
</evidence>
<dbReference type="InterPro" id="IPR050955">
    <property type="entry name" value="Plant_Biomass_Hydrol_Est"/>
</dbReference>
<protein>
    <submittedName>
        <fullName evidence="5">Alpha/beta hydrolase family protein</fullName>
    </submittedName>
</protein>
<keyword evidence="6" id="KW-1185">Reference proteome</keyword>
<feature type="domain" description="Dienelactone hydrolase" evidence="4">
    <location>
        <begin position="132"/>
        <end position="242"/>
    </location>
</feature>
<evidence type="ECO:0000256" key="3">
    <source>
        <dbReference type="SAM" id="Phobius"/>
    </source>
</evidence>
<name>A0A518FZZ7_9BACT</name>
<keyword evidence="3" id="KW-1133">Transmembrane helix</keyword>
<dbReference type="OrthoDB" id="265412at2"/>
<accession>A0A518FZZ7</accession>
<reference evidence="5 6" key="1">
    <citation type="submission" date="2019-02" db="EMBL/GenBank/DDBJ databases">
        <title>Deep-cultivation of Planctomycetes and their phenomic and genomic characterization uncovers novel biology.</title>
        <authorList>
            <person name="Wiegand S."/>
            <person name="Jogler M."/>
            <person name="Boedeker C."/>
            <person name="Pinto D."/>
            <person name="Vollmers J."/>
            <person name="Rivas-Marin E."/>
            <person name="Kohn T."/>
            <person name="Peeters S.H."/>
            <person name="Heuer A."/>
            <person name="Rast P."/>
            <person name="Oberbeckmann S."/>
            <person name="Bunk B."/>
            <person name="Jeske O."/>
            <person name="Meyerdierks A."/>
            <person name="Storesund J.E."/>
            <person name="Kallscheuer N."/>
            <person name="Luecker S."/>
            <person name="Lage O.M."/>
            <person name="Pohl T."/>
            <person name="Merkel B.J."/>
            <person name="Hornburger P."/>
            <person name="Mueller R.-W."/>
            <person name="Bruemmer F."/>
            <person name="Labrenz M."/>
            <person name="Spormann A.M."/>
            <person name="Op den Camp H."/>
            <person name="Overmann J."/>
            <person name="Amann R."/>
            <person name="Jetten M.S.M."/>
            <person name="Mascher T."/>
            <person name="Medema M.H."/>
            <person name="Devos D.P."/>
            <person name="Kaster A.-K."/>
            <person name="Ovreas L."/>
            <person name="Rohde M."/>
            <person name="Galperin M.Y."/>
            <person name="Jogler C."/>
        </authorList>
    </citation>
    <scope>NUCLEOTIDE SEQUENCE [LARGE SCALE GENOMIC DNA]</scope>
    <source>
        <strain evidence="5 6">Q31a</strain>
    </source>
</reference>
<dbReference type="Gene3D" id="3.40.50.1820">
    <property type="entry name" value="alpha/beta hydrolase"/>
    <property type="match status" value="1"/>
</dbReference>